<dbReference type="Pfam" id="PF00172">
    <property type="entry name" value="Zn_clus"/>
    <property type="match status" value="1"/>
</dbReference>
<dbReference type="STRING" id="984485.A0A1E4RNI7"/>
<accession>A0A1E4RNI7</accession>
<dbReference type="EMBL" id="KV454539">
    <property type="protein sequence ID" value="ODV68844.1"/>
    <property type="molecule type" value="Genomic_DNA"/>
</dbReference>
<dbReference type="GO" id="GO:0008270">
    <property type="term" value="F:zinc ion binding"/>
    <property type="evidence" value="ECO:0007669"/>
    <property type="project" value="InterPro"/>
</dbReference>
<dbReference type="RefSeq" id="XP_020077911.1">
    <property type="nucleotide sequence ID" value="XM_020223467.1"/>
</dbReference>
<evidence type="ECO:0000313" key="3">
    <source>
        <dbReference type="Proteomes" id="UP000095085"/>
    </source>
</evidence>
<dbReference type="Proteomes" id="UP000095085">
    <property type="component" value="Unassembled WGS sequence"/>
</dbReference>
<evidence type="ECO:0000313" key="2">
    <source>
        <dbReference type="EMBL" id="ODV68844.1"/>
    </source>
</evidence>
<dbReference type="AlphaFoldDB" id="A0A1E4RNI7"/>
<dbReference type="PROSITE" id="PS50048">
    <property type="entry name" value="ZN2_CY6_FUNGAL_2"/>
    <property type="match status" value="1"/>
</dbReference>
<dbReference type="PANTHER" id="PTHR47785">
    <property type="entry name" value="ZN(II)2CYS6 TRANSCRIPTION FACTOR (EUROFUNG)-RELATED-RELATED"/>
    <property type="match status" value="1"/>
</dbReference>
<protein>
    <recommendedName>
        <fullName evidence="1">Zn(2)-C6 fungal-type domain-containing protein</fullName>
    </recommendedName>
</protein>
<dbReference type="SMART" id="SM00066">
    <property type="entry name" value="GAL4"/>
    <property type="match status" value="1"/>
</dbReference>
<dbReference type="CDD" id="cd12148">
    <property type="entry name" value="fungal_TF_MHR"/>
    <property type="match status" value="1"/>
</dbReference>
<dbReference type="InterPro" id="IPR036864">
    <property type="entry name" value="Zn2-C6_fun-type_DNA-bd_sf"/>
</dbReference>
<dbReference type="Gene3D" id="4.10.240.10">
    <property type="entry name" value="Zn(2)-C6 fungal-type DNA-binding domain"/>
    <property type="match status" value="1"/>
</dbReference>
<gene>
    <name evidence="2" type="ORF">HYPBUDRAFT_4917</name>
</gene>
<dbReference type="GeneID" id="30998016"/>
<dbReference type="GO" id="GO:0000981">
    <property type="term" value="F:DNA-binding transcription factor activity, RNA polymerase II-specific"/>
    <property type="evidence" value="ECO:0007669"/>
    <property type="project" value="InterPro"/>
</dbReference>
<evidence type="ECO:0000259" key="1">
    <source>
        <dbReference type="PROSITE" id="PS50048"/>
    </source>
</evidence>
<dbReference type="PANTHER" id="PTHR47785:SF4">
    <property type="entry name" value="ZN(II)2CYS6 TRANSCRIPTION FACTOR (EUROFUNG)"/>
    <property type="match status" value="1"/>
</dbReference>
<organism evidence="2 3">
    <name type="scientific">Hyphopichia burtonii NRRL Y-1933</name>
    <dbReference type="NCBI Taxonomy" id="984485"/>
    <lineage>
        <taxon>Eukaryota</taxon>
        <taxon>Fungi</taxon>
        <taxon>Dikarya</taxon>
        <taxon>Ascomycota</taxon>
        <taxon>Saccharomycotina</taxon>
        <taxon>Pichiomycetes</taxon>
        <taxon>Debaryomycetaceae</taxon>
        <taxon>Hyphopichia</taxon>
    </lineage>
</organism>
<sequence>MKSGRASNACDYCRSRKIKCDEVKPNCFNCDKKKIACTYIKRIEPSKFEKNLNVLYEKVNNIEEKLELLISLNQRKEENIKNDNIIKTEEEICSSNCDLKFDKETNEVNFNLFLNNENYLIPDLSPDLERRNSIIMINEDEYSFKSRLNLSKIQSKSSEISMNLNDSTINELLDCFLNHVYPFYPIVCEKTIINLKNEIFQTGLVSNSQTCTFLLVLSLGEIIKYSKNHDYWQKNDYQKSEINKIEAPPGYEYFWLSRMIIGRINASVNIGFETIVIQFLSALYYFKIGQISDYQNELLIGSSQLYKFIKFEGSKHKERDLLYRLYWVFLHLERNLKNMGQLKKYSTLVKLQSKMNIPKGCENIIKKSIFDNDSIYSTCFMQNIFLSNIIDKSSTILQNLDLYKLEDIWNIWKNFELEINNWKIFLPFNFNWDNDLIQIENLNDQNKLEIDLLKLKYYLTYITSCNILIIKLQNIPPNNDHLKIIEKCITFTIKSLKLFSKQELKILDPNSCFQILCVLKIFQDCCKILDFNKFKQDHSLLFLNFDHFLSESYKLIQCFALHSPLIDHELNQMKNQSLLSC</sequence>
<keyword evidence="3" id="KW-1185">Reference proteome</keyword>
<feature type="domain" description="Zn(2)-C6 fungal-type" evidence="1">
    <location>
        <begin position="9"/>
        <end position="39"/>
    </location>
</feature>
<dbReference type="OrthoDB" id="2534600at2759"/>
<dbReference type="InterPro" id="IPR001138">
    <property type="entry name" value="Zn2Cys6_DnaBD"/>
</dbReference>
<name>A0A1E4RNI7_9ASCO</name>
<proteinExistence type="predicted"/>
<dbReference type="InterPro" id="IPR053181">
    <property type="entry name" value="EcdB-like_regulator"/>
</dbReference>
<dbReference type="PROSITE" id="PS00463">
    <property type="entry name" value="ZN2_CY6_FUNGAL_1"/>
    <property type="match status" value="1"/>
</dbReference>
<reference evidence="3" key="1">
    <citation type="submission" date="2016-05" db="EMBL/GenBank/DDBJ databases">
        <title>Comparative genomics of biotechnologically important yeasts.</title>
        <authorList>
            <consortium name="DOE Joint Genome Institute"/>
            <person name="Riley R."/>
            <person name="Haridas S."/>
            <person name="Wolfe K.H."/>
            <person name="Lopes M.R."/>
            <person name="Hittinger C.T."/>
            <person name="Goker M."/>
            <person name="Salamov A."/>
            <person name="Wisecaver J."/>
            <person name="Long T.M."/>
            <person name="Aerts A.L."/>
            <person name="Barry K."/>
            <person name="Choi C."/>
            <person name="Clum A."/>
            <person name="Coughlan A.Y."/>
            <person name="Deshpande S."/>
            <person name="Douglass A.P."/>
            <person name="Hanson S.J."/>
            <person name="Klenk H.-P."/>
            <person name="Labutti K."/>
            <person name="Lapidus A."/>
            <person name="Lindquist E."/>
            <person name="Lipzen A."/>
            <person name="Meier-Kolthoff J.P."/>
            <person name="Ohm R.A."/>
            <person name="Otillar R.P."/>
            <person name="Pangilinan J."/>
            <person name="Peng Y."/>
            <person name="Rokas A."/>
            <person name="Rosa C.A."/>
            <person name="Scheuner C."/>
            <person name="Sibirny A.A."/>
            <person name="Slot J.C."/>
            <person name="Stielow J.B."/>
            <person name="Sun H."/>
            <person name="Kurtzman C.P."/>
            <person name="Blackwell M."/>
            <person name="Grigoriev I.V."/>
            <person name="Jeffries T.W."/>
        </authorList>
    </citation>
    <scope>NUCLEOTIDE SEQUENCE [LARGE SCALE GENOMIC DNA]</scope>
    <source>
        <strain evidence="3">NRRL Y-1933</strain>
    </source>
</reference>
<dbReference type="CDD" id="cd00067">
    <property type="entry name" value="GAL4"/>
    <property type="match status" value="1"/>
</dbReference>
<dbReference type="SUPFAM" id="SSF57701">
    <property type="entry name" value="Zn2/Cys6 DNA-binding domain"/>
    <property type="match status" value="1"/>
</dbReference>